<dbReference type="SMART" id="SM00450">
    <property type="entry name" value="RHOD"/>
    <property type="match status" value="2"/>
</dbReference>
<dbReference type="Pfam" id="PF00581">
    <property type="entry name" value="Rhodanese"/>
    <property type="match status" value="2"/>
</dbReference>
<dbReference type="PANTHER" id="PTHR43855:SF1">
    <property type="entry name" value="THIOSULFATE SULFURTRANSFERASE"/>
    <property type="match status" value="1"/>
</dbReference>
<dbReference type="AlphaFoldDB" id="A0A376ABR6"/>
<dbReference type="Proteomes" id="UP000254764">
    <property type="component" value="Unassembled WGS sequence"/>
</dbReference>
<name>A0A376ABR6_9HYPH</name>
<dbReference type="EMBL" id="UEYP01000018">
    <property type="protein sequence ID" value="SSC65178.1"/>
    <property type="molecule type" value="Genomic_DNA"/>
</dbReference>
<organism evidence="3 4">
    <name type="scientific">Ciceribacter selenitireducens ATCC BAA-1503</name>
    <dbReference type="NCBI Taxonomy" id="1336235"/>
    <lineage>
        <taxon>Bacteria</taxon>
        <taxon>Pseudomonadati</taxon>
        <taxon>Pseudomonadota</taxon>
        <taxon>Alphaproteobacteria</taxon>
        <taxon>Hyphomicrobiales</taxon>
        <taxon>Rhizobiaceae</taxon>
        <taxon>Ciceribacter</taxon>
    </lineage>
</organism>
<evidence type="ECO:0000313" key="3">
    <source>
        <dbReference type="EMBL" id="SSC65178.1"/>
    </source>
</evidence>
<dbReference type="CDD" id="cd01448">
    <property type="entry name" value="TST_Repeat_1"/>
    <property type="match status" value="1"/>
</dbReference>
<evidence type="ECO:0000259" key="2">
    <source>
        <dbReference type="PROSITE" id="PS50206"/>
    </source>
</evidence>
<dbReference type="PROSITE" id="PS50206">
    <property type="entry name" value="RHODANESE_3"/>
    <property type="match status" value="2"/>
</dbReference>
<sequence length="303" mass="33413">MINKFFAGSIAMLLTALPVLAVELPGPLVSTEWLAEHQDDVLVVDVRNDDTSYFESGHILGAIPLDFRKARGLQTEDGIELDSMNLSAADFTALMQSVGLDKGKPVVLTHRGRGADDVGYAAYVYWQLKYYGHDNVALLDGGTDRWISEDREYWGEEEDAEPGDFQAADPRRELLAETADVRQMVEDENADILDARFFSFYVGMDKRDNIAKAGHIPTATIFPFDANFDSSGGFRSIDQLTAAATAVGLSAQRPVTTYCNSGHVSAISWFVLKELLGYQNVTLYDGSMQAWAKHDLPTETALK</sequence>
<feature type="domain" description="Rhodanese" evidence="2">
    <location>
        <begin position="186"/>
        <end position="300"/>
    </location>
</feature>
<gene>
    <name evidence="3" type="ORF">RHIZ70_886</name>
</gene>
<dbReference type="InterPro" id="IPR001763">
    <property type="entry name" value="Rhodanese-like_dom"/>
</dbReference>
<proteinExistence type="predicted"/>
<feature type="domain" description="Rhodanese" evidence="2">
    <location>
        <begin position="37"/>
        <end position="155"/>
    </location>
</feature>
<evidence type="ECO:0000313" key="4">
    <source>
        <dbReference type="Proteomes" id="UP000254764"/>
    </source>
</evidence>
<dbReference type="SUPFAM" id="SSF52821">
    <property type="entry name" value="Rhodanese/Cell cycle control phosphatase"/>
    <property type="match status" value="2"/>
</dbReference>
<keyword evidence="4" id="KW-1185">Reference proteome</keyword>
<keyword evidence="1" id="KW-0677">Repeat</keyword>
<dbReference type="InterPro" id="IPR051126">
    <property type="entry name" value="Thiosulfate_sulfurtransferase"/>
</dbReference>
<dbReference type="Gene3D" id="3.40.250.10">
    <property type="entry name" value="Rhodanese-like domain"/>
    <property type="match status" value="2"/>
</dbReference>
<protein>
    <recommendedName>
        <fullName evidence="2">Rhodanese domain-containing protein</fullName>
    </recommendedName>
</protein>
<evidence type="ECO:0000256" key="1">
    <source>
        <dbReference type="ARBA" id="ARBA00022737"/>
    </source>
</evidence>
<dbReference type="InterPro" id="IPR036873">
    <property type="entry name" value="Rhodanese-like_dom_sf"/>
</dbReference>
<accession>A0A376ABR6</accession>
<dbReference type="PANTHER" id="PTHR43855">
    <property type="entry name" value="THIOSULFATE SULFURTRANSFERASE"/>
    <property type="match status" value="1"/>
</dbReference>
<dbReference type="RefSeq" id="WP_181904086.1">
    <property type="nucleotide sequence ID" value="NZ_UEYP01000018.1"/>
</dbReference>
<reference evidence="4" key="1">
    <citation type="submission" date="2018-07" db="EMBL/GenBank/DDBJ databases">
        <authorList>
            <person name="Peiro R."/>
            <person name="Begona"/>
            <person name="Cbmso G."/>
            <person name="Lopez M."/>
            <person name="Gonzalez S."/>
        </authorList>
    </citation>
    <scope>NUCLEOTIDE SEQUENCE [LARGE SCALE GENOMIC DNA]</scope>
</reference>